<evidence type="ECO:0000256" key="4">
    <source>
        <dbReference type="ARBA" id="ARBA00022692"/>
    </source>
</evidence>
<dbReference type="EMBL" id="CTRP01000014">
    <property type="protein sequence ID" value="CQR74453.1"/>
    <property type="molecule type" value="Genomic_DNA"/>
</dbReference>
<dbReference type="Proteomes" id="UP000049855">
    <property type="component" value="Unassembled WGS sequence"/>
</dbReference>
<dbReference type="Gene3D" id="2.40.170.20">
    <property type="entry name" value="TonB-dependent receptor, beta-barrel domain"/>
    <property type="match status" value="1"/>
</dbReference>
<evidence type="ECO:0000256" key="5">
    <source>
        <dbReference type="ARBA" id="ARBA00022729"/>
    </source>
</evidence>
<dbReference type="PANTHER" id="PTHR30069">
    <property type="entry name" value="TONB-DEPENDENT OUTER MEMBRANE RECEPTOR"/>
    <property type="match status" value="1"/>
</dbReference>
<evidence type="ECO:0000256" key="11">
    <source>
        <dbReference type="SAM" id="SignalP"/>
    </source>
</evidence>
<keyword evidence="6 10" id="KW-0798">TonB box</keyword>
<feature type="domain" description="TonB-dependent receptor plug" evidence="13">
    <location>
        <begin position="73"/>
        <end position="173"/>
    </location>
</feature>
<gene>
    <name evidence="14" type="ORF">SpAn4DRAFT_0915</name>
</gene>
<evidence type="ECO:0000256" key="9">
    <source>
        <dbReference type="PROSITE-ProRule" id="PRU01360"/>
    </source>
</evidence>
<dbReference type="GO" id="GO:0009279">
    <property type="term" value="C:cell outer membrane"/>
    <property type="evidence" value="ECO:0007669"/>
    <property type="project" value="UniProtKB-SubCell"/>
</dbReference>
<dbReference type="PROSITE" id="PS52016">
    <property type="entry name" value="TONB_DEPENDENT_REC_3"/>
    <property type="match status" value="1"/>
</dbReference>
<dbReference type="AlphaFoldDB" id="A0A0U1L5M0"/>
<dbReference type="InterPro" id="IPR000531">
    <property type="entry name" value="Beta-barrel_TonB"/>
</dbReference>
<dbReference type="PROSITE" id="PS01156">
    <property type="entry name" value="TONB_DEPENDENT_REC_2"/>
    <property type="match status" value="1"/>
</dbReference>
<evidence type="ECO:0000256" key="8">
    <source>
        <dbReference type="ARBA" id="ARBA00023237"/>
    </source>
</evidence>
<feature type="signal peptide" evidence="11">
    <location>
        <begin position="1"/>
        <end position="25"/>
    </location>
</feature>
<evidence type="ECO:0000256" key="6">
    <source>
        <dbReference type="ARBA" id="ARBA00023077"/>
    </source>
</evidence>
<evidence type="ECO:0000259" key="13">
    <source>
        <dbReference type="Pfam" id="PF07715"/>
    </source>
</evidence>
<evidence type="ECO:0000256" key="3">
    <source>
        <dbReference type="ARBA" id="ARBA00022452"/>
    </source>
</evidence>
<evidence type="ECO:0008006" key="16">
    <source>
        <dbReference type="Google" id="ProtNLM"/>
    </source>
</evidence>
<proteinExistence type="inferred from homology"/>
<evidence type="ECO:0000256" key="10">
    <source>
        <dbReference type="RuleBase" id="RU003357"/>
    </source>
</evidence>
<keyword evidence="7 9" id="KW-0472">Membrane</keyword>
<keyword evidence="15" id="KW-1185">Reference proteome</keyword>
<dbReference type="GO" id="GO:0044718">
    <property type="term" value="P:siderophore transmembrane transport"/>
    <property type="evidence" value="ECO:0007669"/>
    <property type="project" value="TreeGrafter"/>
</dbReference>
<evidence type="ECO:0000313" key="15">
    <source>
        <dbReference type="Proteomes" id="UP000049855"/>
    </source>
</evidence>
<dbReference type="InterPro" id="IPR012910">
    <property type="entry name" value="Plug_dom"/>
</dbReference>
<comment type="similarity">
    <text evidence="9 10">Belongs to the TonB-dependent receptor family.</text>
</comment>
<dbReference type="GO" id="GO:0015344">
    <property type="term" value="F:siderophore uptake transmembrane transporter activity"/>
    <property type="evidence" value="ECO:0007669"/>
    <property type="project" value="TreeGrafter"/>
</dbReference>
<keyword evidence="3 9" id="KW-1134">Transmembrane beta strand</keyword>
<comment type="subcellular location">
    <subcellularLocation>
        <location evidence="1 9">Cell outer membrane</location>
        <topology evidence="1 9">Multi-pass membrane protein</topology>
    </subcellularLocation>
</comment>
<dbReference type="Pfam" id="PF00593">
    <property type="entry name" value="TonB_dep_Rec_b-barrel"/>
    <property type="match status" value="1"/>
</dbReference>
<dbReference type="Pfam" id="PF07715">
    <property type="entry name" value="Plug"/>
    <property type="match status" value="1"/>
</dbReference>
<dbReference type="SUPFAM" id="SSF56935">
    <property type="entry name" value="Porins"/>
    <property type="match status" value="1"/>
</dbReference>
<dbReference type="InterPro" id="IPR039426">
    <property type="entry name" value="TonB-dep_rcpt-like"/>
</dbReference>
<feature type="chain" id="PRO_5039361730" description="TonB-dependent receptor Outer membrane receptor for ferrienterochelin and colicins" evidence="11">
    <location>
        <begin position="26"/>
        <end position="669"/>
    </location>
</feature>
<accession>A0A0U1L5M0</accession>
<keyword evidence="4 9" id="KW-0812">Transmembrane</keyword>
<keyword evidence="8 9" id="KW-0998">Cell outer membrane</keyword>
<evidence type="ECO:0000256" key="1">
    <source>
        <dbReference type="ARBA" id="ARBA00004571"/>
    </source>
</evidence>
<keyword evidence="2 9" id="KW-0813">Transport</keyword>
<dbReference type="RefSeq" id="WP_021170441.1">
    <property type="nucleotide sequence ID" value="NZ_CTRP01000014.1"/>
</dbReference>
<dbReference type="Gene3D" id="2.170.130.10">
    <property type="entry name" value="TonB-dependent receptor, plug domain"/>
    <property type="match status" value="1"/>
</dbReference>
<dbReference type="InterPro" id="IPR010917">
    <property type="entry name" value="TonB_rcpt_CS"/>
</dbReference>
<protein>
    <recommendedName>
        <fullName evidence="16">TonB-dependent receptor Outer membrane receptor for ferrienterochelin and colicins</fullName>
    </recommendedName>
</protein>
<organism evidence="14 15">
    <name type="scientific">Sporomusa ovata</name>
    <dbReference type="NCBI Taxonomy" id="2378"/>
    <lineage>
        <taxon>Bacteria</taxon>
        <taxon>Bacillati</taxon>
        <taxon>Bacillota</taxon>
        <taxon>Negativicutes</taxon>
        <taxon>Selenomonadales</taxon>
        <taxon>Sporomusaceae</taxon>
        <taxon>Sporomusa</taxon>
    </lineage>
</organism>
<keyword evidence="5 11" id="KW-0732">Signal</keyword>
<name>A0A0U1L5M0_9FIRM</name>
<sequence>MKKGRKSDKKFIVSACCVLTLSAFVNCYTIGTAHANAHTNDNASYELDTYTVKASRYKETSTDTLSDLSVNNKYVVTKEDIERKQARTVAQALNGIPGLMVTQLAGGHERFDMRGQGATAASNVIVLYNGIPLNSIDMAGVNTRQIAVEQIERIEVIPGGGMVMYGDGAIGGIINIITSLPKDKEYFGNIDTGRSSWDGKYVNGTVGGKVNENFVIQGSYSNWQNDGYRMHSAQDNSQNSFNGRYFLKNGYIDARYSHSDNSFENPGMSDPNTLAKYGPKYGYEYFWDNYRYETDNFQLAYNSQLSDKLGLLVYGGHSKGDMKYVSADPWGMGSSVYLTDREQDYIKTQLKYNYGNENYFVFGHDYGNGEVDSSSSKAERKNNAFYIMNKHNVGKFQLIEGYRHEKFDVSARSKYSSKDYNFNTNSVEFSALYPYSVKGNVYFNFSQGTRIPNVDELNLWSGDLEAQKTRNFEIGVREQFGITTANLSTFISNTENEIVYYPDPRKTYFSGKNMNFDGDIKRTGVTLALDHQFDKWSLHENISYVNPKITSGAYEGNRFPGVSKLISNVGFSYSFTNKLTLNGDWYYYDGRLAEDDFKNKYYTIKNKYKVFDSYSLFNVNLDYKVDDNLNIYMGMRNATNRQYATVITSSIAIYPENGREVYAGMKYKF</sequence>
<evidence type="ECO:0000256" key="2">
    <source>
        <dbReference type="ARBA" id="ARBA00022448"/>
    </source>
</evidence>
<dbReference type="InterPro" id="IPR036942">
    <property type="entry name" value="Beta-barrel_TonB_sf"/>
</dbReference>
<reference evidence="15" key="1">
    <citation type="submission" date="2015-03" db="EMBL/GenBank/DDBJ databases">
        <authorList>
            <person name="Nijsse Bart"/>
        </authorList>
    </citation>
    <scope>NUCLEOTIDE SEQUENCE [LARGE SCALE GENOMIC DNA]</scope>
</reference>
<evidence type="ECO:0000259" key="12">
    <source>
        <dbReference type="Pfam" id="PF00593"/>
    </source>
</evidence>
<evidence type="ECO:0000313" key="14">
    <source>
        <dbReference type="EMBL" id="CQR74453.1"/>
    </source>
</evidence>
<dbReference type="InterPro" id="IPR037066">
    <property type="entry name" value="Plug_dom_sf"/>
</dbReference>
<evidence type="ECO:0000256" key="7">
    <source>
        <dbReference type="ARBA" id="ARBA00023136"/>
    </source>
</evidence>
<feature type="domain" description="TonB-dependent receptor-like beta-barrel" evidence="12">
    <location>
        <begin position="234"/>
        <end position="637"/>
    </location>
</feature>
<dbReference type="PANTHER" id="PTHR30069:SF27">
    <property type="entry name" value="BLL4766 PROTEIN"/>
    <property type="match status" value="1"/>
</dbReference>